<organism evidence="1 2">
    <name type="scientific">Orbilia oligospora</name>
    <name type="common">Nematode-trapping fungus</name>
    <name type="synonym">Arthrobotrys oligospora</name>
    <dbReference type="NCBI Taxonomy" id="2813651"/>
    <lineage>
        <taxon>Eukaryota</taxon>
        <taxon>Fungi</taxon>
        <taxon>Dikarya</taxon>
        <taxon>Ascomycota</taxon>
        <taxon>Pezizomycotina</taxon>
        <taxon>Orbiliomycetes</taxon>
        <taxon>Orbiliales</taxon>
        <taxon>Orbiliaceae</taxon>
        <taxon>Orbilia</taxon>
    </lineage>
</organism>
<accession>A0A7C8K775</accession>
<evidence type="ECO:0000313" key="1">
    <source>
        <dbReference type="EMBL" id="TGJ73313.1"/>
    </source>
</evidence>
<dbReference type="Proteomes" id="UP000297595">
    <property type="component" value="Unassembled WGS sequence"/>
</dbReference>
<dbReference type="EMBL" id="SOZJ01000001">
    <property type="protein sequence ID" value="TGJ73313.1"/>
    <property type="molecule type" value="Genomic_DNA"/>
</dbReference>
<name>A0A7C8K775_ORBOL</name>
<sequence>MLSMPKQDMACSFRPRLETRIAIFREEKISKTSKPMPFCKPQLHAEALIGHPGKFCGRHRTPSRSQVGWRRSRSSHVLPVAPNTNRELPKLRCLGTRLEARALAVNSPNLQQSTHRRHSYFYMTLHYITQRHTSLIPPNYLIEKKQTSRSIIRPSKLARYRYLNLPLD</sequence>
<gene>
    <name evidence="1" type="ORF">EYR41_000422</name>
</gene>
<comment type="caution">
    <text evidence="1">The sequence shown here is derived from an EMBL/GenBank/DDBJ whole genome shotgun (WGS) entry which is preliminary data.</text>
</comment>
<reference evidence="1 2" key="1">
    <citation type="submission" date="2019-03" db="EMBL/GenBank/DDBJ databases">
        <title>Nematode-trapping fungi genome.</title>
        <authorList>
            <person name="Vidal-Diez De Ulzurrun G."/>
        </authorList>
    </citation>
    <scope>NUCLEOTIDE SEQUENCE [LARGE SCALE GENOMIC DNA]</scope>
    <source>
        <strain evidence="1 2">TWF154</strain>
    </source>
</reference>
<protein>
    <submittedName>
        <fullName evidence="1">Uncharacterized protein</fullName>
    </submittedName>
</protein>
<evidence type="ECO:0000313" key="2">
    <source>
        <dbReference type="Proteomes" id="UP000297595"/>
    </source>
</evidence>
<proteinExistence type="predicted"/>
<dbReference type="AlphaFoldDB" id="A0A7C8K775"/>